<comment type="caution">
    <text evidence="5">The sequence shown here is derived from an EMBL/GenBank/DDBJ whole genome shotgun (WGS) entry which is preliminary data.</text>
</comment>
<dbReference type="Pfam" id="PF00037">
    <property type="entry name" value="Fer4"/>
    <property type="match status" value="1"/>
</dbReference>
<accession>A0A1R1MJN8</accession>
<dbReference type="STRING" id="1914305.BLW93_07380"/>
<dbReference type="InterPro" id="IPR017900">
    <property type="entry name" value="4Fe4S_Fe_S_CS"/>
</dbReference>
<evidence type="ECO:0000259" key="4">
    <source>
        <dbReference type="PROSITE" id="PS51379"/>
    </source>
</evidence>
<dbReference type="Pfam" id="PF01656">
    <property type="entry name" value="CbiA"/>
    <property type="match status" value="1"/>
</dbReference>
<dbReference type="PANTHER" id="PTHR43534:SF1">
    <property type="entry name" value="4FE-4S CLUSTER CONTAINING PARA FAMILY ATPASE PROTEIN"/>
    <property type="match status" value="1"/>
</dbReference>
<dbReference type="SUPFAM" id="SSF52540">
    <property type="entry name" value="P-loop containing nucleoside triphosphate hydrolases"/>
    <property type="match status" value="1"/>
</dbReference>
<evidence type="ECO:0000256" key="3">
    <source>
        <dbReference type="ARBA" id="ARBA00023014"/>
    </source>
</evidence>
<dbReference type="InterPro" id="IPR002586">
    <property type="entry name" value="CobQ/CobB/MinD/ParA_Nub-bd_dom"/>
</dbReference>
<dbReference type="EMBL" id="MOEN01000032">
    <property type="protein sequence ID" value="OMH40021.1"/>
    <property type="molecule type" value="Genomic_DNA"/>
</dbReference>
<dbReference type="AlphaFoldDB" id="A0A1R1MJN8"/>
<keyword evidence="3" id="KW-0411">Iron-sulfur</keyword>
<dbReference type="Proteomes" id="UP000187408">
    <property type="component" value="Unassembled WGS sequence"/>
</dbReference>
<name>A0A1R1MJN8_9BACT</name>
<sequence>MQITVSSGKGGVGKSSITASLLYLFGKENDLIAVDADADTPNLDILLNVKDWEGEESLSGERVAVIDGDRCNGCGLCARHCPYECIERDGKVYRVNEVLCEGCNVCSIVCPHDFVISFKETIPGVIRWGKTDYDFEFVSAQLFPGRPNSGKLVFKAKKLAQSFNKDLMVVDAAAGIGCSVVASVNGSDLVVVVVEPTEVSLSDAGRLVKVLDHFGVRRVGVVNKFDINSDFMPVVEGFFKGVKADIVGYVPYDKNVVNAMLQGKPAVEIFPESLFSTAIKEIYENLKNFV</sequence>
<dbReference type="PROSITE" id="PS51379">
    <property type="entry name" value="4FE4S_FER_2"/>
    <property type="match status" value="2"/>
</dbReference>
<feature type="domain" description="4Fe-4S ferredoxin-type" evidence="4">
    <location>
        <begin position="93"/>
        <end position="121"/>
    </location>
</feature>
<evidence type="ECO:0000256" key="2">
    <source>
        <dbReference type="ARBA" id="ARBA00023004"/>
    </source>
</evidence>
<dbReference type="RefSeq" id="WP_076713453.1">
    <property type="nucleotide sequence ID" value="NZ_MOEN01000032.1"/>
</dbReference>
<keyword evidence="1" id="KW-0479">Metal-binding</keyword>
<dbReference type="InterPro" id="IPR027417">
    <property type="entry name" value="P-loop_NTPase"/>
</dbReference>
<organism evidence="5 6">
    <name type="scientific">Desulfurobacterium indicum</name>
    <dbReference type="NCBI Taxonomy" id="1914305"/>
    <lineage>
        <taxon>Bacteria</taxon>
        <taxon>Pseudomonadati</taxon>
        <taxon>Aquificota</taxon>
        <taxon>Aquificia</taxon>
        <taxon>Desulfurobacteriales</taxon>
        <taxon>Desulfurobacteriaceae</taxon>
        <taxon>Desulfurobacterium</taxon>
    </lineage>
</organism>
<dbReference type="Gene3D" id="3.40.50.300">
    <property type="entry name" value="P-loop containing nucleotide triphosphate hydrolases"/>
    <property type="match status" value="1"/>
</dbReference>
<keyword evidence="2" id="KW-0408">Iron</keyword>
<evidence type="ECO:0000313" key="6">
    <source>
        <dbReference type="Proteomes" id="UP000187408"/>
    </source>
</evidence>
<dbReference type="PANTHER" id="PTHR43534">
    <property type="entry name" value="MIND SUPERFAMILY P-LOOP ATPASE CONTAINING AN INSERTED FERREDOXIN DOMAIN"/>
    <property type="match status" value="1"/>
</dbReference>
<dbReference type="PROSITE" id="PS00198">
    <property type="entry name" value="4FE4S_FER_1"/>
    <property type="match status" value="2"/>
</dbReference>
<dbReference type="GO" id="GO:0046872">
    <property type="term" value="F:metal ion binding"/>
    <property type="evidence" value="ECO:0007669"/>
    <property type="project" value="UniProtKB-KW"/>
</dbReference>
<keyword evidence="6" id="KW-1185">Reference proteome</keyword>
<feature type="domain" description="4Fe-4S ferredoxin-type" evidence="4">
    <location>
        <begin position="62"/>
        <end position="91"/>
    </location>
</feature>
<dbReference type="GO" id="GO:0051536">
    <property type="term" value="F:iron-sulfur cluster binding"/>
    <property type="evidence" value="ECO:0007669"/>
    <property type="project" value="UniProtKB-KW"/>
</dbReference>
<dbReference type="Gene3D" id="3.30.70.20">
    <property type="match status" value="1"/>
</dbReference>
<dbReference type="InterPro" id="IPR017896">
    <property type="entry name" value="4Fe4S_Fe-S-bd"/>
</dbReference>
<gene>
    <name evidence="5" type="ORF">BLW93_07380</name>
</gene>
<protein>
    <recommendedName>
        <fullName evidence="4">4Fe-4S ferredoxin-type domain-containing protein</fullName>
    </recommendedName>
</protein>
<evidence type="ECO:0000256" key="1">
    <source>
        <dbReference type="ARBA" id="ARBA00022723"/>
    </source>
</evidence>
<proteinExistence type="predicted"/>
<reference evidence="5 6" key="1">
    <citation type="submission" date="2016-10" db="EMBL/GenBank/DDBJ databases">
        <title>Genome sequence of a sulfur-reducing bacterium Desulfurobacterium indicum K6013.</title>
        <authorList>
            <person name="Cao J."/>
            <person name="Shao Z."/>
            <person name="Alain K."/>
            <person name="Jebbar M."/>
        </authorList>
    </citation>
    <scope>NUCLEOTIDE SEQUENCE [LARGE SCALE GENOMIC DNA]</scope>
    <source>
        <strain evidence="5 6">K6013</strain>
    </source>
</reference>
<evidence type="ECO:0000313" key="5">
    <source>
        <dbReference type="EMBL" id="OMH40021.1"/>
    </source>
</evidence>
<dbReference type="OrthoDB" id="9800558at2"/>